<evidence type="ECO:0000313" key="4">
    <source>
        <dbReference type="Proteomes" id="UP000037109"/>
    </source>
</evidence>
<feature type="domain" description="UDP-N-acetylglucosamine 2-epimerase" evidence="2">
    <location>
        <begin position="24"/>
        <end position="350"/>
    </location>
</feature>
<dbReference type="EMBL" id="LGUF01000007">
    <property type="protein sequence ID" value="KON86269.1"/>
    <property type="molecule type" value="Genomic_DNA"/>
</dbReference>
<dbReference type="PANTHER" id="PTHR43174:SF1">
    <property type="entry name" value="UDP-N-ACETYLGLUCOSAMINE 2-EPIMERASE"/>
    <property type="match status" value="1"/>
</dbReference>
<dbReference type="PANTHER" id="PTHR43174">
    <property type="entry name" value="UDP-N-ACETYLGLUCOSAMINE 2-EPIMERASE"/>
    <property type="match status" value="1"/>
</dbReference>
<dbReference type="InterPro" id="IPR029767">
    <property type="entry name" value="WecB-like"/>
</dbReference>
<dbReference type="PATRIC" id="fig|1459.3.peg.1077"/>
<sequence>MKIVTVLGARPQFIKAAPVSRALRQNHQEIIVHTGQHYDANMSDIFFEELNIPKPDYHLAVGSGNHGKQTGEMMAKIEEIVLNEKPDYVLVYGDTNSTLAGSLVAAKLHIPVIHIEAGLRSFNKLMPEEVNRILTDHISEYLFCPTDTAVENLKNENITKNVINIGDVMYDAVLYNRELAKEKSQILEEAQLKKGEYLLITIHRAENTDDPEKMKSILQAFSSTEETKIWPIHPRTKHKLADYGLNVEEIPNLKIIDPVGYLDMLTLEANARKIVTDSGGVQKEAYFMEVPCVTVREQTEWVETLEGEANILVGTDQAKMTEAINKEVKPEYKQLFGNGEAASKIVEVLEDRLNA</sequence>
<evidence type="ECO:0000256" key="1">
    <source>
        <dbReference type="RuleBase" id="RU003513"/>
    </source>
</evidence>
<dbReference type="CDD" id="cd03786">
    <property type="entry name" value="GTB_UDP-GlcNAc_2-Epimerase"/>
    <property type="match status" value="1"/>
</dbReference>
<dbReference type="OrthoDB" id="9803238at2"/>
<dbReference type="InterPro" id="IPR003331">
    <property type="entry name" value="UDP_GlcNAc_Epimerase_2_dom"/>
</dbReference>
<dbReference type="AlphaFoldDB" id="A0A0M0G8U9"/>
<proteinExistence type="inferred from homology"/>
<dbReference type="SUPFAM" id="SSF53756">
    <property type="entry name" value="UDP-Glycosyltransferase/glycogen phosphorylase"/>
    <property type="match status" value="1"/>
</dbReference>
<organism evidence="3 4">
    <name type="scientific">Sporosarcina globispora</name>
    <name type="common">Bacillus globisporus</name>
    <dbReference type="NCBI Taxonomy" id="1459"/>
    <lineage>
        <taxon>Bacteria</taxon>
        <taxon>Bacillati</taxon>
        <taxon>Bacillota</taxon>
        <taxon>Bacilli</taxon>
        <taxon>Bacillales</taxon>
        <taxon>Caryophanaceae</taxon>
        <taxon>Sporosarcina</taxon>
    </lineage>
</organism>
<dbReference type="Pfam" id="PF02350">
    <property type="entry name" value="Epimerase_2"/>
    <property type="match status" value="1"/>
</dbReference>
<keyword evidence="1" id="KW-0413">Isomerase</keyword>
<dbReference type="GO" id="GO:0016853">
    <property type="term" value="F:isomerase activity"/>
    <property type="evidence" value="ECO:0007669"/>
    <property type="project" value="UniProtKB-KW"/>
</dbReference>
<accession>A0A0M0G8U9</accession>
<dbReference type="Proteomes" id="UP000037109">
    <property type="component" value="Unassembled WGS sequence"/>
</dbReference>
<keyword evidence="4" id="KW-1185">Reference proteome</keyword>
<evidence type="ECO:0000259" key="2">
    <source>
        <dbReference type="Pfam" id="PF02350"/>
    </source>
</evidence>
<dbReference type="STRING" id="1459.AF332_05155"/>
<dbReference type="Gene3D" id="3.40.50.2000">
    <property type="entry name" value="Glycogen Phosphorylase B"/>
    <property type="match status" value="2"/>
</dbReference>
<name>A0A0M0G8U9_SPOGL</name>
<evidence type="ECO:0000313" key="3">
    <source>
        <dbReference type="EMBL" id="KON86269.1"/>
    </source>
</evidence>
<protein>
    <submittedName>
        <fullName evidence="3">UDP-N-acetylglucosamine 2-epimerase</fullName>
    </submittedName>
</protein>
<gene>
    <name evidence="3" type="ORF">AF332_05155</name>
</gene>
<dbReference type="RefSeq" id="WP_053433629.1">
    <property type="nucleotide sequence ID" value="NZ_LGUF01000007.1"/>
</dbReference>
<comment type="similarity">
    <text evidence="1">Belongs to the UDP-N-acetylglucosamine 2-epimerase family.</text>
</comment>
<reference evidence="4" key="1">
    <citation type="submission" date="2015-07" db="EMBL/GenBank/DDBJ databases">
        <title>Fjat-10036 dsm4.</title>
        <authorList>
            <person name="Liu B."/>
            <person name="Wang J."/>
            <person name="Zhu Y."/>
            <person name="Liu G."/>
            <person name="Chen Q."/>
            <person name="Chen Z."/>
            <person name="Lan J."/>
            <person name="Che J."/>
            <person name="Ge C."/>
            <person name="Shi H."/>
            <person name="Pan Z."/>
            <person name="Liu X."/>
        </authorList>
    </citation>
    <scope>NUCLEOTIDE SEQUENCE [LARGE SCALE GENOMIC DNA]</scope>
    <source>
        <strain evidence="4">DSM 4</strain>
    </source>
</reference>
<comment type="caution">
    <text evidence="3">The sequence shown here is derived from an EMBL/GenBank/DDBJ whole genome shotgun (WGS) entry which is preliminary data.</text>
</comment>
<dbReference type="NCBIfam" id="TIGR00236">
    <property type="entry name" value="wecB"/>
    <property type="match status" value="1"/>
</dbReference>